<protein>
    <submittedName>
        <fullName evidence="2">Uncharacterized protein</fullName>
    </submittedName>
</protein>
<name>A0A6J4V2T3_9BACT</name>
<sequence length="40" mass="4235">WRGAPDHEWRADKAPRPVAAPSPTPPAGARAPPSPRVPTI</sequence>
<feature type="compositionally biased region" description="Pro residues" evidence="1">
    <location>
        <begin position="18"/>
        <end position="40"/>
    </location>
</feature>
<reference evidence="2" key="1">
    <citation type="submission" date="2020-02" db="EMBL/GenBank/DDBJ databases">
        <authorList>
            <person name="Meier V. D."/>
        </authorList>
    </citation>
    <scope>NUCLEOTIDE SEQUENCE</scope>
    <source>
        <strain evidence="2">AVDCRST_MAG59</strain>
    </source>
</reference>
<dbReference type="EMBL" id="CADCWF010000221">
    <property type="protein sequence ID" value="CAA9567867.1"/>
    <property type="molecule type" value="Genomic_DNA"/>
</dbReference>
<proteinExistence type="predicted"/>
<feature type="compositionally biased region" description="Basic and acidic residues" evidence="1">
    <location>
        <begin position="1"/>
        <end position="15"/>
    </location>
</feature>
<feature type="region of interest" description="Disordered" evidence="1">
    <location>
        <begin position="1"/>
        <end position="40"/>
    </location>
</feature>
<accession>A0A6J4V2T3</accession>
<evidence type="ECO:0000313" key="2">
    <source>
        <dbReference type="EMBL" id="CAA9567867.1"/>
    </source>
</evidence>
<dbReference type="AlphaFoldDB" id="A0A6J4V2T3"/>
<feature type="non-terminal residue" evidence="2">
    <location>
        <position position="40"/>
    </location>
</feature>
<feature type="non-terminal residue" evidence="2">
    <location>
        <position position="1"/>
    </location>
</feature>
<evidence type="ECO:0000256" key="1">
    <source>
        <dbReference type="SAM" id="MobiDB-lite"/>
    </source>
</evidence>
<organism evidence="2">
    <name type="scientific">uncultured Thermomicrobiales bacterium</name>
    <dbReference type="NCBI Taxonomy" id="1645740"/>
    <lineage>
        <taxon>Bacteria</taxon>
        <taxon>Pseudomonadati</taxon>
        <taxon>Thermomicrobiota</taxon>
        <taxon>Thermomicrobia</taxon>
        <taxon>Thermomicrobiales</taxon>
        <taxon>environmental samples</taxon>
    </lineage>
</organism>
<gene>
    <name evidence="2" type="ORF">AVDCRST_MAG59-3204</name>
</gene>